<name>C7CE04_METED</name>
<reference evidence="2" key="1">
    <citation type="journal article" date="2009" name="PLoS ONE">
        <title>Methylobacterium genome sequences: a reference blueprint to investigate microbial metabolism of C1 compounds from natural and industrial sources.</title>
        <authorList>
            <person name="Vuilleumier S."/>
            <person name="Chistoserdova L."/>
            <person name="Lee M.-C."/>
            <person name="Bringel F."/>
            <person name="Lajus A."/>
            <person name="Zhou Y."/>
            <person name="Gourion B."/>
            <person name="Barbe V."/>
            <person name="Chang J."/>
            <person name="Cruveiller S."/>
            <person name="Dossat C."/>
            <person name="Gillett W."/>
            <person name="Gruffaz C."/>
            <person name="Haugen E."/>
            <person name="Hourcade E."/>
            <person name="Levy R."/>
            <person name="Mangenot S."/>
            <person name="Muller E."/>
            <person name="Nadalig T."/>
            <person name="Pagni M."/>
            <person name="Penny C."/>
            <person name="Peyraud R."/>
            <person name="Robinson D.G."/>
            <person name="Roche D."/>
            <person name="Rouy Z."/>
            <person name="Saenampechek C."/>
            <person name="Salvignol G."/>
            <person name="Vallenet D."/>
            <person name="Wu Z."/>
            <person name="Marx C.J."/>
            <person name="Vorholt J.A."/>
            <person name="Olson M.V."/>
            <person name="Kaul R."/>
            <person name="Weissenbach J."/>
            <person name="Medigue C."/>
            <person name="Lidstrom M.E."/>
        </authorList>
    </citation>
    <scope>NUCLEOTIDE SEQUENCE [LARGE SCALE GENOMIC DNA]</scope>
    <source>
        <strain evidence="2">DSM 6343 / CIP 106787 / DM4</strain>
    </source>
</reference>
<dbReference type="HOGENOM" id="CLU_161966_0_0_5"/>
<evidence type="ECO:0000313" key="2">
    <source>
        <dbReference type="Proteomes" id="UP000008070"/>
    </source>
</evidence>
<gene>
    <name evidence="1" type="ORF">METD_I1090</name>
</gene>
<dbReference type="EMBL" id="FP103042">
    <property type="protein sequence ID" value="CAX22708.1"/>
    <property type="molecule type" value="Genomic_DNA"/>
</dbReference>
<dbReference type="KEGG" id="mdi:METDI1090"/>
<dbReference type="Proteomes" id="UP000008070">
    <property type="component" value="Chromosome"/>
</dbReference>
<dbReference type="AlphaFoldDB" id="C7CE04"/>
<sequence length="126" mass="14003">MHTSRAGSIRGVMTESLSRKRLRFLRGLLIAQPEKACCEGFRALLGQAGDDEALCGDCPESVAVLEDADFRHGSLPEFNLPVNPRAPQRVPGARGGACPRRARDLPSAAQCSWRWLWPCSWLWSWL</sequence>
<proteinExistence type="predicted"/>
<accession>C7CE04</accession>
<evidence type="ECO:0000313" key="1">
    <source>
        <dbReference type="EMBL" id="CAX22708.1"/>
    </source>
</evidence>
<protein>
    <submittedName>
        <fullName evidence="1">Uncharacterized protein</fullName>
    </submittedName>
</protein>
<organism evidence="1 2">
    <name type="scientific">Methylorubrum extorquens (strain DSM 6343 / CIP 106787 / DM4)</name>
    <name type="common">Methylobacterium extorquens</name>
    <dbReference type="NCBI Taxonomy" id="661410"/>
    <lineage>
        <taxon>Bacteria</taxon>
        <taxon>Pseudomonadati</taxon>
        <taxon>Pseudomonadota</taxon>
        <taxon>Alphaproteobacteria</taxon>
        <taxon>Hyphomicrobiales</taxon>
        <taxon>Methylobacteriaceae</taxon>
        <taxon>Methylorubrum</taxon>
    </lineage>
</organism>